<evidence type="ECO:0008006" key="4">
    <source>
        <dbReference type="Google" id="ProtNLM"/>
    </source>
</evidence>
<dbReference type="EMBL" id="QQWG01000001">
    <property type="protein sequence ID" value="RRG24473.1"/>
    <property type="molecule type" value="Genomic_DNA"/>
</dbReference>
<dbReference type="InterPro" id="IPR011990">
    <property type="entry name" value="TPR-like_helical_dom_sf"/>
</dbReference>
<evidence type="ECO:0000313" key="3">
    <source>
        <dbReference type="Proteomes" id="UP000285794"/>
    </source>
</evidence>
<sequence>MMDEKNFDRIDNYLDGLLNENEILDFEKDLMDDLDLEMELNLHNEINEAIMEEDVMELRSKLEAIDIPAPIEKRKARFQGKWRIAAASMILFIGMAGIYSMLGNKPYSNEEIFRNYYKPYGIVINTRSASDADNADKILEQALKSYESKNYRAALSLFQTILDKDSTNLTSNFYSGISNIQVQEYPKANKNFIRVLKHKNNLFIEQSEWYLGICYLMTNEREKAKETYSAIAKGNSFYRTKAKEILNKLE</sequence>
<dbReference type="Gene3D" id="1.25.40.10">
    <property type="entry name" value="Tetratricopeptide repeat domain"/>
    <property type="match status" value="1"/>
</dbReference>
<reference evidence="2 3" key="1">
    <citation type="submission" date="2018-07" db="EMBL/GenBank/DDBJ databases">
        <title>Draft genome sequence of Ancylomarina sp. M1P.</title>
        <authorList>
            <person name="Yadav S."/>
            <person name="Villanueva L."/>
            <person name="Damste J.S.S."/>
        </authorList>
    </citation>
    <scope>NUCLEOTIDE SEQUENCE [LARGE SCALE GENOMIC DNA]</scope>
    <source>
        <strain evidence="2 3">M1P</strain>
    </source>
</reference>
<protein>
    <recommendedName>
        <fullName evidence="4">Tetratricopeptide repeat protein</fullName>
    </recommendedName>
</protein>
<evidence type="ECO:0000256" key="1">
    <source>
        <dbReference type="SAM" id="Phobius"/>
    </source>
</evidence>
<dbReference type="RefSeq" id="WP_125028740.1">
    <property type="nucleotide sequence ID" value="NZ_JAPXVP010000001.1"/>
</dbReference>
<evidence type="ECO:0000313" key="2">
    <source>
        <dbReference type="EMBL" id="RRG24473.1"/>
    </source>
</evidence>
<dbReference type="OrthoDB" id="979271at2"/>
<comment type="caution">
    <text evidence="2">The sequence shown here is derived from an EMBL/GenBank/DDBJ whole genome shotgun (WGS) entry which is preliminary data.</text>
</comment>
<dbReference type="Proteomes" id="UP000285794">
    <property type="component" value="Unassembled WGS sequence"/>
</dbReference>
<keyword evidence="1" id="KW-0472">Membrane</keyword>
<keyword evidence="1" id="KW-1133">Transmembrane helix</keyword>
<keyword evidence="3" id="KW-1185">Reference proteome</keyword>
<organism evidence="2 3">
    <name type="scientific">Ancylomarina euxinus</name>
    <dbReference type="NCBI Taxonomy" id="2283627"/>
    <lineage>
        <taxon>Bacteria</taxon>
        <taxon>Pseudomonadati</taxon>
        <taxon>Bacteroidota</taxon>
        <taxon>Bacteroidia</taxon>
        <taxon>Marinilabiliales</taxon>
        <taxon>Marinifilaceae</taxon>
        <taxon>Ancylomarina</taxon>
    </lineage>
</organism>
<dbReference type="AlphaFoldDB" id="A0A425Y7M4"/>
<accession>A0A425Y7M4</accession>
<feature type="transmembrane region" description="Helical" evidence="1">
    <location>
        <begin position="82"/>
        <end position="102"/>
    </location>
</feature>
<proteinExistence type="predicted"/>
<name>A0A425Y7M4_9BACT</name>
<gene>
    <name evidence="2" type="ORF">DWB61_00175</name>
</gene>
<dbReference type="SUPFAM" id="SSF48452">
    <property type="entry name" value="TPR-like"/>
    <property type="match status" value="1"/>
</dbReference>
<keyword evidence="1" id="KW-0812">Transmembrane</keyword>